<evidence type="ECO:0000256" key="2">
    <source>
        <dbReference type="HAMAP-Rule" id="MF_00163"/>
    </source>
</evidence>
<dbReference type="InterPro" id="IPR001387">
    <property type="entry name" value="Cro/C1-type_HTH"/>
</dbReference>
<gene>
    <name evidence="2" type="primary">def</name>
    <name evidence="4" type="ORF">TK50_00580</name>
</gene>
<dbReference type="SUPFAM" id="SSF56420">
    <property type="entry name" value="Peptide deformylase"/>
    <property type="match status" value="1"/>
</dbReference>
<feature type="binding site" evidence="2">
    <location>
        <position position="475"/>
    </location>
    <ligand>
        <name>Fe cation</name>
        <dbReference type="ChEBI" id="CHEBI:24875"/>
    </ligand>
</feature>
<dbReference type="SUPFAM" id="SSF47413">
    <property type="entry name" value="lambda repressor-like DNA-binding domains"/>
    <property type="match status" value="1"/>
</dbReference>
<protein>
    <recommendedName>
        <fullName evidence="2">Peptide deformylase</fullName>
        <shortName evidence="2">PDF</shortName>
        <ecNumber evidence="2">3.5.1.88</ecNumber>
    </recommendedName>
    <alternativeName>
        <fullName evidence="2">Polypeptide deformylase</fullName>
    </alternativeName>
</protein>
<proteinExistence type="inferred from homology"/>
<dbReference type="Gene3D" id="1.10.260.40">
    <property type="entry name" value="lambda repressor-like DNA-binding domains"/>
    <property type="match status" value="1"/>
</dbReference>
<dbReference type="GO" id="GO:0042586">
    <property type="term" value="F:peptide deformylase activity"/>
    <property type="evidence" value="ECO:0007669"/>
    <property type="project" value="UniProtKB-UniRule"/>
</dbReference>
<dbReference type="PANTHER" id="PTHR10458">
    <property type="entry name" value="PEPTIDE DEFORMYLASE"/>
    <property type="match status" value="1"/>
</dbReference>
<dbReference type="RefSeq" id="WP_043960818.1">
    <property type="nucleotide sequence ID" value="NZ_JBEZEN010000003.1"/>
</dbReference>
<dbReference type="GeneID" id="301302681"/>
<dbReference type="OrthoDB" id="3203858at2"/>
<dbReference type="SMART" id="SM00530">
    <property type="entry name" value="HTH_XRE"/>
    <property type="match status" value="1"/>
</dbReference>
<sequence>MTTSPIERAAESFAAELARHRTERGLSKKQLATLMGFDPSYVSHVEGRRHRPTEDFARRAEAVLEASGAIWQRFREYDELRHGRSATPARDHPAPGQWMPPGTGLIVEREQAVLTHTDDAYHCLIRRELYNAGTEPVTRYLVRVAVDRYPNDPGRSNRHHREHPLTFAELQLRAHRDDGGGQPEPMHWRAKHDRDAFKEIWLLFENDEGRFPLYPGDRVTIEYAYQVGREKWGPWFQRAVRLPTRHLAVRLDLPAELDPQVWGLETSLSAEEGPLRRPVVRHDRADRAVFDWATEDPPLNARYRLQWRFRSRPPDSDPGGPAGVARVRASDRMRGLGIVQRGADLLRQPSRQFDLPAEEGIAREVVERLGSALVRLDELHPFSKGVGIAAPQLGLAWAAAVVRPPDRAAEPVVLLNPRVVDSSPETDEQYEGCLSFFDHRGLVPRPLRIDVEHAQWDGTRLITSFEFAMARLVAHEVDHLEGRLYVDRMTPGVPLVPVEEYRETGTPWRY</sequence>
<dbReference type="Gene3D" id="3.90.45.10">
    <property type="entry name" value="Peptide deformylase"/>
    <property type="match status" value="1"/>
</dbReference>
<dbReference type="GO" id="GO:0003677">
    <property type="term" value="F:DNA binding"/>
    <property type="evidence" value="ECO:0007669"/>
    <property type="project" value="InterPro"/>
</dbReference>
<dbReference type="Proteomes" id="UP000032254">
    <property type="component" value="Unassembled WGS sequence"/>
</dbReference>
<dbReference type="CDD" id="cd00093">
    <property type="entry name" value="HTH_XRE"/>
    <property type="match status" value="1"/>
</dbReference>
<feature type="binding site" evidence="2">
    <location>
        <position position="479"/>
    </location>
    <ligand>
        <name>Fe cation</name>
        <dbReference type="ChEBI" id="CHEBI:24875"/>
    </ligand>
</feature>
<dbReference type="PATRIC" id="fig|47853.6.peg.129"/>
<dbReference type="GO" id="GO:0006412">
    <property type="term" value="P:translation"/>
    <property type="evidence" value="ECO:0007669"/>
    <property type="project" value="UniProtKB-UniRule"/>
</dbReference>
<dbReference type="HAMAP" id="MF_00163">
    <property type="entry name" value="Pep_deformylase"/>
    <property type="match status" value="1"/>
</dbReference>
<reference evidence="4 5" key="1">
    <citation type="submission" date="2015-01" db="EMBL/GenBank/DDBJ databases">
        <title>Sequencing and annotation of Micromonospora carbonacea strain JXNU-1 genome.</title>
        <authorList>
            <person name="Long Z."/>
            <person name="Huang Y."/>
            <person name="Jiang Y."/>
        </authorList>
    </citation>
    <scope>NUCLEOTIDE SEQUENCE [LARGE SCALE GENOMIC DNA]</scope>
    <source>
        <strain evidence="4 5">JXNU-1</strain>
    </source>
</reference>
<dbReference type="Pfam" id="PF01327">
    <property type="entry name" value="Pep_deformylase"/>
    <property type="match status" value="1"/>
</dbReference>
<dbReference type="AlphaFoldDB" id="A0A0D0VU26"/>
<evidence type="ECO:0000256" key="1">
    <source>
        <dbReference type="ARBA" id="ARBA00010759"/>
    </source>
</evidence>
<feature type="domain" description="HTH cro/C1-type" evidence="3">
    <location>
        <begin position="17"/>
        <end position="71"/>
    </location>
</feature>
<dbReference type="InterPro" id="IPR023635">
    <property type="entry name" value="Peptide_deformylase"/>
</dbReference>
<organism evidence="4 5">
    <name type="scientific">Micromonospora haikouensis</name>
    <dbReference type="NCBI Taxonomy" id="686309"/>
    <lineage>
        <taxon>Bacteria</taxon>
        <taxon>Bacillati</taxon>
        <taxon>Actinomycetota</taxon>
        <taxon>Actinomycetes</taxon>
        <taxon>Micromonosporales</taxon>
        <taxon>Micromonosporaceae</taxon>
        <taxon>Micromonospora</taxon>
    </lineage>
</organism>
<evidence type="ECO:0000259" key="3">
    <source>
        <dbReference type="PROSITE" id="PS50943"/>
    </source>
</evidence>
<dbReference type="EC" id="3.5.1.88" evidence="2"/>
<evidence type="ECO:0000313" key="4">
    <source>
        <dbReference type="EMBL" id="KIR64253.1"/>
    </source>
</evidence>
<name>A0A0D0VU26_9ACTN</name>
<dbReference type="EMBL" id="JXSX01000001">
    <property type="protein sequence ID" value="KIR64253.1"/>
    <property type="molecule type" value="Genomic_DNA"/>
</dbReference>
<feature type="active site" evidence="2">
    <location>
        <position position="476"/>
    </location>
</feature>
<keyword evidence="2" id="KW-0479">Metal-binding</keyword>
<keyword evidence="5" id="KW-1185">Reference proteome</keyword>
<feature type="binding site" evidence="2">
    <location>
        <position position="433"/>
    </location>
    <ligand>
        <name>Fe cation</name>
        <dbReference type="ChEBI" id="CHEBI:24875"/>
    </ligand>
</feature>
<keyword evidence="2" id="KW-0648">Protein biosynthesis</keyword>
<dbReference type="Pfam" id="PF13560">
    <property type="entry name" value="HTH_31"/>
    <property type="match status" value="1"/>
</dbReference>
<comment type="function">
    <text evidence="2">Removes the formyl group from the N-terminal Met of newly synthesized proteins. Requires at least a dipeptide for an efficient rate of reaction. N-terminal L-methionine is a prerequisite for activity but the enzyme has broad specificity at other positions.</text>
</comment>
<keyword evidence="2" id="KW-0378">Hydrolase</keyword>
<dbReference type="PROSITE" id="PS50943">
    <property type="entry name" value="HTH_CROC1"/>
    <property type="match status" value="1"/>
</dbReference>
<comment type="catalytic activity">
    <reaction evidence="2">
        <text>N-terminal N-formyl-L-methionyl-[peptide] + H2O = N-terminal L-methionyl-[peptide] + formate</text>
        <dbReference type="Rhea" id="RHEA:24420"/>
        <dbReference type="Rhea" id="RHEA-COMP:10639"/>
        <dbReference type="Rhea" id="RHEA-COMP:10640"/>
        <dbReference type="ChEBI" id="CHEBI:15377"/>
        <dbReference type="ChEBI" id="CHEBI:15740"/>
        <dbReference type="ChEBI" id="CHEBI:49298"/>
        <dbReference type="ChEBI" id="CHEBI:64731"/>
        <dbReference type="EC" id="3.5.1.88"/>
    </reaction>
</comment>
<accession>A0A0D0VU26</accession>
<comment type="caution">
    <text evidence="4">The sequence shown here is derived from an EMBL/GenBank/DDBJ whole genome shotgun (WGS) entry which is preliminary data.</text>
</comment>
<dbReference type="GO" id="GO:0046872">
    <property type="term" value="F:metal ion binding"/>
    <property type="evidence" value="ECO:0007669"/>
    <property type="project" value="UniProtKB-KW"/>
</dbReference>
<dbReference type="PRINTS" id="PR01576">
    <property type="entry name" value="PDEFORMYLASE"/>
</dbReference>
<dbReference type="InterPro" id="IPR010982">
    <property type="entry name" value="Lambda_DNA-bd_dom_sf"/>
</dbReference>
<comment type="cofactor">
    <cofactor evidence="2">
        <name>Fe(2+)</name>
        <dbReference type="ChEBI" id="CHEBI:29033"/>
    </cofactor>
    <text evidence="2">Binds 1 Fe(2+) ion.</text>
</comment>
<comment type="similarity">
    <text evidence="1 2">Belongs to the polypeptide deformylase family.</text>
</comment>
<evidence type="ECO:0000313" key="5">
    <source>
        <dbReference type="Proteomes" id="UP000032254"/>
    </source>
</evidence>
<dbReference type="InterPro" id="IPR036821">
    <property type="entry name" value="Peptide_deformylase_sf"/>
</dbReference>
<keyword evidence="2" id="KW-0408">Iron</keyword>
<dbReference type="PANTHER" id="PTHR10458:SF22">
    <property type="entry name" value="PEPTIDE DEFORMYLASE"/>
    <property type="match status" value="1"/>
</dbReference>